<dbReference type="SMART" id="SM00382">
    <property type="entry name" value="AAA"/>
    <property type="match status" value="1"/>
</dbReference>
<evidence type="ECO:0000256" key="4">
    <source>
        <dbReference type="ARBA" id="ARBA00022840"/>
    </source>
</evidence>
<dbReference type="InterPro" id="IPR015860">
    <property type="entry name" value="ABC_transpr_TagH-like"/>
</dbReference>
<keyword evidence="4 7" id="KW-0067">ATP-binding</keyword>
<dbReference type="PANTHER" id="PTHR46743:SF2">
    <property type="entry name" value="TEICHOIC ACIDS EXPORT ATP-BINDING PROTEIN TAGH"/>
    <property type="match status" value="1"/>
</dbReference>
<protein>
    <submittedName>
        <fullName evidence="7">Teichoic acids export ATP-binding protein TagH</fullName>
        <ecNumber evidence="7">3.6.3.40</ecNumber>
    </submittedName>
</protein>
<dbReference type="InterPro" id="IPR017871">
    <property type="entry name" value="ABC_transporter-like_CS"/>
</dbReference>
<dbReference type="RefSeq" id="WP_126383758.1">
    <property type="nucleotide sequence ID" value="NZ_LR134350.1"/>
</dbReference>
<evidence type="ECO:0000313" key="8">
    <source>
        <dbReference type="Proteomes" id="UP000266895"/>
    </source>
</evidence>
<accession>A0A448HKA5</accession>
<dbReference type="AlphaFoldDB" id="A0A448HKA5"/>
<dbReference type="OrthoDB" id="9778870at2"/>
<comment type="similarity">
    <text evidence="1">Belongs to the ABC transporter superfamily.</text>
</comment>
<dbReference type="KEGG" id="ahw:NCTC11636_02616"/>
<keyword evidence="7" id="KW-0378">Hydrolase</keyword>
<proteinExistence type="inferred from homology"/>
<keyword evidence="3" id="KW-0547">Nucleotide-binding</keyword>
<dbReference type="InterPro" id="IPR050683">
    <property type="entry name" value="Bact_Polysacc_Export_ATP-bd"/>
</dbReference>
<dbReference type="PANTHER" id="PTHR46743">
    <property type="entry name" value="TEICHOIC ACIDS EXPORT ATP-BINDING PROTEIN TAGH"/>
    <property type="match status" value="1"/>
</dbReference>
<evidence type="ECO:0000256" key="2">
    <source>
        <dbReference type="ARBA" id="ARBA00022448"/>
    </source>
</evidence>
<dbReference type="CDD" id="cd03220">
    <property type="entry name" value="ABC_KpsT_Wzt"/>
    <property type="match status" value="1"/>
</dbReference>
<dbReference type="PROSITE" id="PS50893">
    <property type="entry name" value="ABC_TRANSPORTER_2"/>
    <property type="match status" value="1"/>
</dbReference>
<dbReference type="GO" id="GO:0005524">
    <property type="term" value="F:ATP binding"/>
    <property type="evidence" value="ECO:0007669"/>
    <property type="project" value="UniProtKB-KW"/>
</dbReference>
<feature type="region of interest" description="Disordered" evidence="5">
    <location>
        <begin position="1"/>
        <end position="21"/>
    </location>
</feature>
<reference evidence="7 8" key="1">
    <citation type="submission" date="2018-12" db="EMBL/GenBank/DDBJ databases">
        <authorList>
            <consortium name="Pathogen Informatics"/>
        </authorList>
    </citation>
    <scope>NUCLEOTIDE SEQUENCE [LARGE SCALE GENOMIC DNA]</scope>
    <source>
        <strain evidence="7 8">NCTC11636</strain>
    </source>
</reference>
<dbReference type="GO" id="GO:0016020">
    <property type="term" value="C:membrane"/>
    <property type="evidence" value="ECO:0007669"/>
    <property type="project" value="InterPro"/>
</dbReference>
<dbReference type="EC" id="3.6.3.40" evidence="7"/>
<evidence type="ECO:0000313" key="7">
    <source>
        <dbReference type="EMBL" id="VEG30137.1"/>
    </source>
</evidence>
<dbReference type="SUPFAM" id="SSF52540">
    <property type="entry name" value="P-loop containing nucleoside triphosphate hydrolases"/>
    <property type="match status" value="1"/>
</dbReference>
<feature type="domain" description="ABC transporter" evidence="6">
    <location>
        <begin position="52"/>
        <end position="271"/>
    </location>
</feature>
<dbReference type="GO" id="GO:0140359">
    <property type="term" value="F:ABC-type transporter activity"/>
    <property type="evidence" value="ECO:0007669"/>
    <property type="project" value="InterPro"/>
</dbReference>
<evidence type="ECO:0000256" key="1">
    <source>
        <dbReference type="ARBA" id="ARBA00005417"/>
    </source>
</evidence>
<dbReference type="InterPro" id="IPR003593">
    <property type="entry name" value="AAA+_ATPase"/>
</dbReference>
<dbReference type="PROSITE" id="PS00211">
    <property type="entry name" value="ABC_TRANSPORTER_1"/>
    <property type="match status" value="1"/>
</dbReference>
<keyword evidence="2" id="KW-0813">Transport</keyword>
<gene>
    <name evidence="7" type="primary">tagH_2</name>
    <name evidence="7" type="ORF">NCTC11636_02616</name>
</gene>
<dbReference type="Gene3D" id="3.40.50.300">
    <property type="entry name" value="P-loop containing nucleotide triphosphate hydrolases"/>
    <property type="match status" value="1"/>
</dbReference>
<dbReference type="EMBL" id="LR134350">
    <property type="protein sequence ID" value="VEG30137.1"/>
    <property type="molecule type" value="Genomic_DNA"/>
</dbReference>
<keyword evidence="8" id="KW-1185">Reference proteome</keyword>
<dbReference type="Pfam" id="PF00005">
    <property type="entry name" value="ABC_tran"/>
    <property type="match status" value="1"/>
</dbReference>
<dbReference type="InterPro" id="IPR003439">
    <property type="entry name" value="ABC_transporter-like_ATP-bd"/>
</dbReference>
<dbReference type="InterPro" id="IPR027417">
    <property type="entry name" value="P-loop_NTPase"/>
</dbReference>
<evidence type="ECO:0000256" key="3">
    <source>
        <dbReference type="ARBA" id="ARBA00022741"/>
    </source>
</evidence>
<organism evidence="7 8">
    <name type="scientific">Actinomyces howellii</name>
    <dbReference type="NCBI Taxonomy" id="52771"/>
    <lineage>
        <taxon>Bacteria</taxon>
        <taxon>Bacillati</taxon>
        <taxon>Actinomycetota</taxon>
        <taxon>Actinomycetes</taxon>
        <taxon>Actinomycetales</taxon>
        <taxon>Actinomycetaceae</taxon>
        <taxon>Actinomyces</taxon>
    </lineage>
</organism>
<dbReference type="Proteomes" id="UP000266895">
    <property type="component" value="Chromosome"/>
</dbReference>
<sequence>MAGSAEPAAPPLPRGAEPQEPVTVLVEDLEVRYRPPSTDAEALGAMGPARRAAYRALGRWPRVEVRALDGVSLRAHAGESIGVLGANGSGKSTLLRSVAGLEPPTSGTVLARSQPVLLGVNAALVPALSGERNVILGCLAMGMTRSQARDALEGVVELSGIGQAIHRPMRTYSSGMASRLRFAISAAARPDILLIDEALGTGDAAFKERSEAVIAQMLAAAGTVFLVSHAAQTVEETCTRAIWLMRGRVVADGPAPEVAADYRRWSWAVSQDQPERAESVLTEARLRWRPDREARAPETARSPKEAG</sequence>
<evidence type="ECO:0000256" key="5">
    <source>
        <dbReference type="SAM" id="MobiDB-lite"/>
    </source>
</evidence>
<name>A0A448HKA5_9ACTO</name>
<evidence type="ECO:0000259" key="6">
    <source>
        <dbReference type="PROSITE" id="PS50893"/>
    </source>
</evidence>
<dbReference type="GO" id="GO:0016887">
    <property type="term" value="F:ATP hydrolysis activity"/>
    <property type="evidence" value="ECO:0007669"/>
    <property type="project" value="InterPro"/>
</dbReference>